<dbReference type="InterPro" id="IPR004604">
    <property type="entry name" value="DNA_recomb/repair_RecN"/>
</dbReference>
<dbReference type="GO" id="GO:0006310">
    <property type="term" value="P:DNA recombination"/>
    <property type="evidence" value="ECO:0007669"/>
    <property type="project" value="InterPro"/>
</dbReference>
<keyword evidence="7 9" id="KW-0234">DNA repair</keyword>
<dbReference type="STRING" id="941907.SAMN06295910_0997"/>
<evidence type="ECO:0000256" key="9">
    <source>
        <dbReference type="PIRNR" id="PIRNR003128"/>
    </source>
</evidence>
<evidence type="ECO:0000313" key="13">
    <source>
        <dbReference type="Proteomes" id="UP000192934"/>
    </source>
</evidence>
<dbReference type="AlphaFoldDB" id="A0A1X7G1V3"/>
<organism evidence="12 13">
    <name type="scientific">Allosphingosinicella indica</name>
    <dbReference type="NCBI Taxonomy" id="941907"/>
    <lineage>
        <taxon>Bacteria</taxon>
        <taxon>Pseudomonadati</taxon>
        <taxon>Pseudomonadota</taxon>
        <taxon>Alphaproteobacteria</taxon>
        <taxon>Sphingomonadales</taxon>
        <taxon>Sphingomonadaceae</taxon>
        <taxon>Allosphingosinicella</taxon>
    </lineage>
</organism>
<comment type="function">
    <text evidence="1 9">May be involved in recombinational repair of damaged DNA.</text>
</comment>
<dbReference type="EMBL" id="LT840185">
    <property type="protein sequence ID" value="SMF62453.1"/>
    <property type="molecule type" value="Genomic_DNA"/>
</dbReference>
<evidence type="ECO:0000256" key="3">
    <source>
        <dbReference type="ARBA" id="ARBA00021315"/>
    </source>
</evidence>
<keyword evidence="5 9" id="KW-0227">DNA damage</keyword>
<protein>
    <recommendedName>
        <fullName evidence="3 9">DNA repair protein RecN</fullName>
    </recommendedName>
    <alternativeName>
        <fullName evidence="8 9">Recombination protein N</fullName>
    </alternativeName>
</protein>
<dbReference type="PANTHER" id="PTHR11059">
    <property type="entry name" value="DNA REPAIR PROTEIN RECN"/>
    <property type="match status" value="1"/>
</dbReference>
<comment type="similarity">
    <text evidence="2 9">Belongs to the RecN family.</text>
</comment>
<keyword evidence="4" id="KW-0547">Nucleotide-binding</keyword>
<dbReference type="InterPro" id="IPR003395">
    <property type="entry name" value="RecF/RecN/SMC_N"/>
</dbReference>
<proteinExistence type="inferred from homology"/>
<accession>A0A1X7G1V3</accession>
<evidence type="ECO:0000259" key="11">
    <source>
        <dbReference type="Pfam" id="PF02463"/>
    </source>
</evidence>
<evidence type="ECO:0000256" key="6">
    <source>
        <dbReference type="ARBA" id="ARBA00022840"/>
    </source>
</evidence>
<dbReference type="InterPro" id="IPR027417">
    <property type="entry name" value="P-loop_NTPase"/>
</dbReference>
<evidence type="ECO:0000256" key="10">
    <source>
        <dbReference type="SAM" id="Coils"/>
    </source>
</evidence>
<dbReference type="GO" id="GO:0009432">
    <property type="term" value="P:SOS response"/>
    <property type="evidence" value="ECO:0007669"/>
    <property type="project" value="TreeGrafter"/>
</dbReference>
<reference evidence="13" key="1">
    <citation type="submission" date="2017-04" db="EMBL/GenBank/DDBJ databases">
        <authorList>
            <person name="Varghese N."/>
            <person name="Submissions S."/>
        </authorList>
    </citation>
    <scope>NUCLEOTIDE SEQUENCE [LARGE SCALE GENOMIC DNA]</scope>
    <source>
        <strain evidence="13">Dd16</strain>
    </source>
</reference>
<dbReference type="Proteomes" id="UP000192934">
    <property type="component" value="Chromosome I"/>
</dbReference>
<feature type="coiled-coil region" evidence="10">
    <location>
        <begin position="261"/>
        <end position="288"/>
    </location>
</feature>
<evidence type="ECO:0000256" key="4">
    <source>
        <dbReference type="ARBA" id="ARBA00022741"/>
    </source>
</evidence>
<feature type="domain" description="RecF/RecN/SMC N-terminal" evidence="11">
    <location>
        <begin position="14"/>
        <end position="511"/>
    </location>
</feature>
<evidence type="ECO:0000256" key="2">
    <source>
        <dbReference type="ARBA" id="ARBA00009441"/>
    </source>
</evidence>
<evidence type="ECO:0000256" key="5">
    <source>
        <dbReference type="ARBA" id="ARBA00022763"/>
    </source>
</evidence>
<evidence type="ECO:0000256" key="1">
    <source>
        <dbReference type="ARBA" id="ARBA00003618"/>
    </source>
</evidence>
<dbReference type="NCBIfam" id="TIGR00634">
    <property type="entry name" value="recN"/>
    <property type="match status" value="1"/>
</dbReference>
<evidence type="ECO:0000313" key="12">
    <source>
        <dbReference type="EMBL" id="SMF62453.1"/>
    </source>
</evidence>
<gene>
    <name evidence="12" type="ORF">SAMN06295910_0997</name>
</gene>
<dbReference type="Gene3D" id="3.40.50.300">
    <property type="entry name" value="P-loop containing nucleotide triphosphate hydrolases"/>
    <property type="match status" value="2"/>
</dbReference>
<dbReference type="GO" id="GO:0006281">
    <property type="term" value="P:DNA repair"/>
    <property type="evidence" value="ECO:0007669"/>
    <property type="project" value="UniProtKB-KW"/>
</dbReference>
<dbReference type="GO" id="GO:0043590">
    <property type="term" value="C:bacterial nucleoid"/>
    <property type="evidence" value="ECO:0007669"/>
    <property type="project" value="TreeGrafter"/>
</dbReference>
<sequence>MLTGLSIRDVVLIETLDLEFGEGLGVLTGETGAGKSILLDALGLALGVRADSGLVRAGQPQAVVTTSFDLPADHPARALIAENGLDGEPGEPLVIRRIVKADGGSRALVNDQAASATLLRELGGLLVEIHGQQDDRGLLNPRGHRALLDAYGRIDTAPAEAAHRAWAAAEARLAAARESLETAARDREWLEHTVAELRAAAPEEDEEETLAAMRADMQKGARLADDIAAARAHLEGSEGALAELRQTARRLDRIAPEHPKLAEALAAVDRAVIEAAEAEDRLAEASDAMAYDPDRLEAAETRLFLLRDLARKHRTDPDRLAALTEDLGAQLDAIGAGEAGLHDLESAVTAARAQYESAAAALTSARANAAGRLDAAVAAELKPLKLDAAQFRTALAPLAEAQWGPHGRDRVEFEISTNPGAPFGPLARIASGGEMSRFVLALKVALAERGAARTIVFDEIDRGVGGAVASAIGERLHRLAGGAQVLVVTHSPQVAARGQSHLLIEKSHDGIVTRTGVHRLDADRRREEIARMLSGAEVTDEARAQANRLLEAA</sequence>
<dbReference type="GO" id="GO:0005524">
    <property type="term" value="F:ATP binding"/>
    <property type="evidence" value="ECO:0007669"/>
    <property type="project" value="UniProtKB-KW"/>
</dbReference>
<name>A0A1X7G1V3_9SPHN</name>
<dbReference type="FunFam" id="3.40.50.300:FF:000356">
    <property type="entry name" value="DNA repair protein RecN"/>
    <property type="match status" value="1"/>
</dbReference>
<evidence type="ECO:0000256" key="7">
    <source>
        <dbReference type="ARBA" id="ARBA00023204"/>
    </source>
</evidence>
<dbReference type="PIRSF" id="PIRSF003128">
    <property type="entry name" value="RecN"/>
    <property type="match status" value="1"/>
</dbReference>
<dbReference type="PANTHER" id="PTHR11059:SF0">
    <property type="entry name" value="DNA REPAIR PROTEIN RECN"/>
    <property type="match status" value="1"/>
</dbReference>
<evidence type="ECO:0000256" key="8">
    <source>
        <dbReference type="ARBA" id="ARBA00033408"/>
    </source>
</evidence>
<dbReference type="SUPFAM" id="SSF52540">
    <property type="entry name" value="P-loop containing nucleoside triphosphate hydrolases"/>
    <property type="match status" value="2"/>
</dbReference>
<dbReference type="Pfam" id="PF02463">
    <property type="entry name" value="SMC_N"/>
    <property type="match status" value="1"/>
</dbReference>
<keyword evidence="13" id="KW-1185">Reference proteome</keyword>
<dbReference type="RefSeq" id="WP_085217783.1">
    <property type="nucleotide sequence ID" value="NZ_LT840185.1"/>
</dbReference>
<dbReference type="OrthoDB" id="9806954at2"/>
<keyword evidence="10" id="KW-0175">Coiled coil</keyword>
<dbReference type="CDD" id="cd03241">
    <property type="entry name" value="ABC_RecN"/>
    <property type="match status" value="1"/>
</dbReference>
<keyword evidence="6" id="KW-0067">ATP-binding</keyword>